<dbReference type="AlphaFoldDB" id="A0A125BMW7"/>
<accession>A0A125BMW7</accession>
<evidence type="ECO:0000313" key="1">
    <source>
        <dbReference type="EMBL" id="KVV58330.1"/>
    </source>
</evidence>
<dbReference type="Proteomes" id="UP000062317">
    <property type="component" value="Unassembled WGS sequence"/>
</dbReference>
<organism evidence="1 2">
    <name type="scientific">Burkholderia territorii</name>
    <dbReference type="NCBI Taxonomy" id="1503055"/>
    <lineage>
        <taxon>Bacteria</taxon>
        <taxon>Pseudomonadati</taxon>
        <taxon>Pseudomonadota</taxon>
        <taxon>Betaproteobacteria</taxon>
        <taxon>Burkholderiales</taxon>
        <taxon>Burkholderiaceae</taxon>
        <taxon>Burkholderia</taxon>
        <taxon>Burkholderia cepacia complex</taxon>
    </lineage>
</organism>
<dbReference type="EMBL" id="LPEQ01000007">
    <property type="protein sequence ID" value="KVV58330.1"/>
    <property type="molecule type" value="Genomic_DNA"/>
</dbReference>
<name>A0A125BMW7_9BURK</name>
<proteinExistence type="predicted"/>
<evidence type="ECO:0008006" key="3">
    <source>
        <dbReference type="Google" id="ProtNLM"/>
    </source>
</evidence>
<evidence type="ECO:0000313" key="2">
    <source>
        <dbReference type="Proteomes" id="UP000062317"/>
    </source>
</evidence>
<comment type="caution">
    <text evidence="1">The sequence shown here is derived from an EMBL/GenBank/DDBJ whole genome shotgun (WGS) entry which is preliminary data.</text>
</comment>
<keyword evidence="2" id="KW-1185">Reference proteome</keyword>
<gene>
    <name evidence="1" type="ORF">WT27_22245</name>
</gene>
<dbReference type="RefSeq" id="WP_038709815.1">
    <property type="nucleotide sequence ID" value="NZ_LPEQ01000007.1"/>
</dbReference>
<reference evidence="1 2" key="1">
    <citation type="submission" date="2015-11" db="EMBL/GenBank/DDBJ databases">
        <title>Expanding the genomic diversity of Burkholderia species for the development of highly accurate diagnostics.</title>
        <authorList>
            <person name="Sahl J."/>
            <person name="Keim P."/>
            <person name="Wagner D."/>
        </authorList>
    </citation>
    <scope>NUCLEOTIDE SEQUENCE [LARGE SCALE GENOMIC DNA]</scope>
    <source>
        <strain evidence="1 2">MSMB1301WGS</strain>
    </source>
</reference>
<protein>
    <recommendedName>
        <fullName evidence="3">Acyl carrier protein</fullName>
    </recommendedName>
</protein>
<sequence>MADLEKQIKAALEEFWDEHALIPEAGGPSTVDELLEPIESMTAVEVLAILDKIVGTELPNSVIRAGGYKTREEFVDGLSAKVISYLQAKKK</sequence>